<evidence type="ECO:0000256" key="1">
    <source>
        <dbReference type="SAM" id="Phobius"/>
    </source>
</evidence>
<evidence type="ECO:0000313" key="3">
    <source>
        <dbReference type="EMBL" id="SEO98769.1"/>
    </source>
</evidence>
<evidence type="ECO:0000313" key="4">
    <source>
        <dbReference type="Proteomes" id="UP000198942"/>
    </source>
</evidence>
<dbReference type="SMART" id="SM00091">
    <property type="entry name" value="PAS"/>
    <property type="match status" value="2"/>
</dbReference>
<dbReference type="SUPFAM" id="SSF47384">
    <property type="entry name" value="Homodimeric domain of signal transducing histidine kinase"/>
    <property type="match status" value="1"/>
</dbReference>
<keyword evidence="1" id="KW-1133">Transmembrane helix</keyword>
<feature type="transmembrane region" description="Helical" evidence="1">
    <location>
        <begin position="139"/>
        <end position="160"/>
    </location>
</feature>
<dbReference type="Pfam" id="PF13426">
    <property type="entry name" value="PAS_9"/>
    <property type="match status" value="1"/>
</dbReference>
<dbReference type="CDD" id="cd00130">
    <property type="entry name" value="PAS"/>
    <property type="match status" value="2"/>
</dbReference>
<keyword evidence="4" id="KW-1185">Reference proteome</keyword>
<dbReference type="SMART" id="SM00086">
    <property type="entry name" value="PAC"/>
    <property type="match status" value="2"/>
</dbReference>
<dbReference type="OrthoDB" id="6231665at2"/>
<protein>
    <submittedName>
        <fullName evidence="3">PAS domain S-box-containing protein</fullName>
    </submittedName>
</protein>
<dbReference type="GO" id="GO:0006355">
    <property type="term" value="P:regulation of DNA-templated transcription"/>
    <property type="evidence" value="ECO:0007669"/>
    <property type="project" value="InterPro"/>
</dbReference>
<dbReference type="InterPro" id="IPR036097">
    <property type="entry name" value="HisK_dim/P_sf"/>
</dbReference>
<keyword evidence="1" id="KW-0812">Transmembrane</keyword>
<dbReference type="EMBL" id="FOCL01000018">
    <property type="protein sequence ID" value="SEO98769.1"/>
    <property type="molecule type" value="Genomic_DNA"/>
</dbReference>
<dbReference type="PANTHER" id="PTHR44757">
    <property type="entry name" value="DIGUANYLATE CYCLASE DGCP"/>
    <property type="match status" value="1"/>
</dbReference>
<dbReference type="InterPro" id="IPR048437">
    <property type="entry name" value="MASE11"/>
</dbReference>
<feature type="transmembrane region" description="Helical" evidence="1">
    <location>
        <begin position="77"/>
        <end position="96"/>
    </location>
</feature>
<dbReference type="Pfam" id="PF20969">
    <property type="entry name" value="MASE11"/>
    <property type="match status" value="1"/>
</dbReference>
<sequence length="547" mass="62454">MDAGQYILKKWLIKYEQFVKSRLTPLAAEDESSIEYWKTQLFFTLLLYGLPISLIAAFPGIYLSITNRDITMGVVDITTFLGFAIITFSGRLALFARKLLLIGLFYPLAIYLIIAFGYIGPGIFYLFGLTVITTLILPVYFAYWSVLLSSAILISIAVLLPQGAGQYGPQQVTGSGSWVAFTSNLLFLSGIAVILIHRIIDRLGETLLNKQQLTQRYQMLFEKSPLPMWLFDTETLQFKDVNEAATRHYGYSHREFLNKKITDIRPAADNFALAETVQANRKSGIPYEQYARHYKKNGELIDVRIESSLLEVEGKLLRLVLATDITEIIRNEKEMAAANERTRRSESDLRAIFESTVDGIVLIDEHNRVKQFNTKAADYIRFQQMPKQFEIGRDIFSYVSSLLHDDFAQLLLRSQSGETVQYDRQYRLSKSMMWVHYSLSPVYTDDKVTGVCITGRDITPVKTYVTKIEQQNDLFREIAWTQSHVVRAPIARLLGLLPLIRNPDTDEDYQASLKYLEESITELDKIVSAVIHQSHQAGQMPKIVEKD</sequence>
<dbReference type="PROSITE" id="PS50112">
    <property type="entry name" value="PAS"/>
    <property type="match status" value="1"/>
</dbReference>
<organism evidence="3 4">
    <name type="scientific">Mucilaginibacter gossypiicola</name>
    <dbReference type="NCBI Taxonomy" id="551995"/>
    <lineage>
        <taxon>Bacteria</taxon>
        <taxon>Pseudomonadati</taxon>
        <taxon>Bacteroidota</taxon>
        <taxon>Sphingobacteriia</taxon>
        <taxon>Sphingobacteriales</taxon>
        <taxon>Sphingobacteriaceae</taxon>
        <taxon>Mucilaginibacter</taxon>
    </lineage>
</organism>
<feature type="transmembrane region" description="Helical" evidence="1">
    <location>
        <begin position="180"/>
        <end position="200"/>
    </location>
</feature>
<dbReference type="InterPro" id="IPR001610">
    <property type="entry name" value="PAC"/>
</dbReference>
<dbReference type="InterPro" id="IPR035965">
    <property type="entry name" value="PAS-like_dom_sf"/>
</dbReference>
<dbReference type="InterPro" id="IPR013767">
    <property type="entry name" value="PAS_fold"/>
</dbReference>
<dbReference type="RefSeq" id="WP_091221011.1">
    <property type="nucleotide sequence ID" value="NZ_FOCL01000018.1"/>
</dbReference>
<dbReference type="InterPro" id="IPR052155">
    <property type="entry name" value="Biofilm_reg_signaling"/>
</dbReference>
<evidence type="ECO:0000259" key="2">
    <source>
        <dbReference type="PROSITE" id="PS50112"/>
    </source>
</evidence>
<dbReference type="Gene3D" id="3.30.450.20">
    <property type="entry name" value="PAS domain"/>
    <property type="match status" value="2"/>
</dbReference>
<dbReference type="Proteomes" id="UP000198942">
    <property type="component" value="Unassembled WGS sequence"/>
</dbReference>
<feature type="transmembrane region" description="Helical" evidence="1">
    <location>
        <begin position="108"/>
        <end position="127"/>
    </location>
</feature>
<feature type="transmembrane region" description="Helical" evidence="1">
    <location>
        <begin position="41"/>
        <end position="65"/>
    </location>
</feature>
<dbReference type="NCBIfam" id="TIGR00229">
    <property type="entry name" value="sensory_box"/>
    <property type="match status" value="2"/>
</dbReference>
<dbReference type="GO" id="GO:0000155">
    <property type="term" value="F:phosphorelay sensor kinase activity"/>
    <property type="evidence" value="ECO:0007669"/>
    <property type="project" value="InterPro"/>
</dbReference>
<dbReference type="InterPro" id="IPR000014">
    <property type="entry name" value="PAS"/>
</dbReference>
<keyword evidence="1" id="KW-0472">Membrane</keyword>
<accession>A0A1H8U6D5</accession>
<dbReference type="PANTHER" id="PTHR44757:SF2">
    <property type="entry name" value="BIOFILM ARCHITECTURE MAINTENANCE PROTEIN MBAA"/>
    <property type="match status" value="1"/>
</dbReference>
<reference evidence="4" key="1">
    <citation type="submission" date="2016-10" db="EMBL/GenBank/DDBJ databases">
        <authorList>
            <person name="Varghese N."/>
            <person name="Submissions S."/>
        </authorList>
    </citation>
    <scope>NUCLEOTIDE SEQUENCE [LARGE SCALE GENOMIC DNA]</scope>
    <source>
        <strain evidence="4">Gh-48</strain>
    </source>
</reference>
<dbReference type="AlphaFoldDB" id="A0A1H8U6D5"/>
<name>A0A1H8U6D5_9SPHI</name>
<gene>
    <name evidence="3" type="ORF">SAMN05192574_11845</name>
</gene>
<dbReference type="SUPFAM" id="SSF55785">
    <property type="entry name" value="PYP-like sensor domain (PAS domain)"/>
    <property type="match status" value="2"/>
</dbReference>
<proteinExistence type="predicted"/>
<dbReference type="STRING" id="551995.SAMN05192574_11845"/>
<dbReference type="Pfam" id="PF00989">
    <property type="entry name" value="PAS"/>
    <property type="match status" value="1"/>
</dbReference>
<feature type="domain" description="PAS" evidence="2">
    <location>
        <begin position="213"/>
        <end position="284"/>
    </location>
</feature>